<evidence type="ECO:0000256" key="2">
    <source>
        <dbReference type="SAM" id="SignalP"/>
    </source>
</evidence>
<feature type="compositionally biased region" description="Gly residues" evidence="1">
    <location>
        <begin position="68"/>
        <end position="79"/>
    </location>
</feature>
<organism evidence="3 4">
    <name type="scientific">Sinobacterium caligoides</name>
    <dbReference type="NCBI Taxonomy" id="933926"/>
    <lineage>
        <taxon>Bacteria</taxon>
        <taxon>Pseudomonadati</taxon>
        <taxon>Pseudomonadota</taxon>
        <taxon>Gammaproteobacteria</taxon>
        <taxon>Cellvibrionales</taxon>
        <taxon>Spongiibacteraceae</taxon>
        <taxon>Sinobacterium</taxon>
    </lineage>
</organism>
<dbReference type="EMBL" id="RKHR01000004">
    <property type="protein sequence ID" value="ROS01763.1"/>
    <property type="molecule type" value="Genomic_DNA"/>
</dbReference>
<dbReference type="AlphaFoldDB" id="A0A3N2DPP2"/>
<feature type="chain" id="PRO_5017965245" evidence="2">
    <location>
        <begin position="31"/>
        <end position="577"/>
    </location>
</feature>
<protein>
    <submittedName>
        <fullName evidence="3">Uncharacterized protein</fullName>
    </submittedName>
</protein>
<proteinExistence type="predicted"/>
<accession>A0A3N2DPP2</accession>
<dbReference type="Proteomes" id="UP000275394">
    <property type="component" value="Unassembled WGS sequence"/>
</dbReference>
<evidence type="ECO:0000313" key="3">
    <source>
        <dbReference type="EMBL" id="ROS01763.1"/>
    </source>
</evidence>
<evidence type="ECO:0000313" key="4">
    <source>
        <dbReference type="Proteomes" id="UP000275394"/>
    </source>
</evidence>
<gene>
    <name evidence="3" type="ORF">EDC56_2208</name>
</gene>
<feature type="signal peptide" evidence="2">
    <location>
        <begin position="1"/>
        <end position="30"/>
    </location>
</feature>
<keyword evidence="4" id="KW-1185">Reference proteome</keyword>
<feature type="compositionally biased region" description="Polar residues" evidence="1">
    <location>
        <begin position="542"/>
        <end position="555"/>
    </location>
</feature>
<keyword evidence="2" id="KW-0732">Signal</keyword>
<name>A0A3N2DPP2_9GAMM</name>
<feature type="region of interest" description="Disordered" evidence="1">
    <location>
        <begin position="68"/>
        <end position="89"/>
    </location>
</feature>
<dbReference type="RefSeq" id="WP_123712518.1">
    <property type="nucleotide sequence ID" value="NZ_RKHR01000004.1"/>
</dbReference>
<feature type="region of interest" description="Disordered" evidence="1">
    <location>
        <begin position="532"/>
        <end position="559"/>
    </location>
</feature>
<evidence type="ECO:0000256" key="1">
    <source>
        <dbReference type="SAM" id="MobiDB-lite"/>
    </source>
</evidence>
<reference evidence="3 4" key="1">
    <citation type="submission" date="2018-11" db="EMBL/GenBank/DDBJ databases">
        <title>Genomic Encyclopedia of Type Strains, Phase IV (KMG-IV): sequencing the most valuable type-strain genomes for metagenomic binning, comparative biology and taxonomic classification.</title>
        <authorList>
            <person name="Goeker M."/>
        </authorList>
    </citation>
    <scope>NUCLEOTIDE SEQUENCE [LARGE SCALE GENOMIC DNA]</scope>
    <source>
        <strain evidence="3 4">DSM 100316</strain>
    </source>
</reference>
<sequence>MMEKKVLGQKKILAVSVALSLSAMVSSAYAVEAGVKCQLDSDAECAAILPPLQDNHYATGTELASYGGGNGGGGNGGGEEGPEFGRPGLPTPLDPDFGVDAVEPGPDGPDFGVDQGIVGTDNTPPPAWTPQTGDVNFQVVSLGSSDLKSIKGLTFELEKGENIVIGANGRVFVDGRPNPNYSVSIVLPPEEPRQGSESYQAIAVTGYDGSVVASIYYNPTTQVYTWHYNGDQGLVTAEYDQDQGSGTIHFDDIELTPTPPSVAPGLANSAKIALNPLHTTMTINLDNGEVYYIHHLRQFGTSEPIITKLDDHGNEVPCENLAVDIKGDLNEGEMTIKNTETGVTVDIDVSRNKLGVVEATWSAKGIEVVGLEHTYVGDFTYSYLQETLYWGEDVGTYLTIDNTSVNDNPDSTYAGAVTITTGTGEEYQIKERREDGKLFIFKKDDEGDFKKAKLNVEVVTREDRVTQSFLSPLVVITGNGSSELAGQTTKLVRVGNRVYWASDMGGVRQIGRIVTEDGKYYWKTNDVTPISPAPLSADQKSELQQQVASLSPQQKNKLRQKAANLRNRIQQRLASRH</sequence>
<comment type="caution">
    <text evidence="3">The sequence shown here is derived from an EMBL/GenBank/DDBJ whole genome shotgun (WGS) entry which is preliminary data.</text>
</comment>